<dbReference type="SUPFAM" id="SSF54001">
    <property type="entry name" value="Cysteine proteinases"/>
    <property type="match status" value="1"/>
</dbReference>
<feature type="chain" id="PRO_5047383995" evidence="1">
    <location>
        <begin position="24"/>
        <end position="181"/>
    </location>
</feature>
<dbReference type="RefSeq" id="WP_386047845.1">
    <property type="nucleotide sequence ID" value="NZ_JBHUIO010000009.1"/>
</dbReference>
<protein>
    <submittedName>
        <fullName evidence="2">Uncharacterized protein</fullName>
    </submittedName>
</protein>
<gene>
    <name evidence="2" type="ORF">ACFSOY_14715</name>
</gene>
<name>A0ABW4ZYY7_9BACL</name>
<accession>A0ABW4ZYY7</accession>
<keyword evidence="3" id="KW-1185">Reference proteome</keyword>
<keyword evidence="1" id="KW-0732">Signal</keyword>
<dbReference type="EMBL" id="JBHUIO010000009">
    <property type="protein sequence ID" value="MFD2171218.1"/>
    <property type="molecule type" value="Genomic_DNA"/>
</dbReference>
<dbReference type="Proteomes" id="UP001597343">
    <property type="component" value="Unassembled WGS sequence"/>
</dbReference>
<dbReference type="InterPro" id="IPR038765">
    <property type="entry name" value="Papain-like_cys_pep_sf"/>
</dbReference>
<reference evidence="3" key="1">
    <citation type="journal article" date="2019" name="Int. J. Syst. Evol. Microbiol.">
        <title>The Global Catalogue of Microorganisms (GCM) 10K type strain sequencing project: providing services to taxonomists for standard genome sequencing and annotation.</title>
        <authorList>
            <consortium name="The Broad Institute Genomics Platform"/>
            <consortium name="The Broad Institute Genome Sequencing Center for Infectious Disease"/>
            <person name="Wu L."/>
            <person name="Ma J."/>
        </authorList>
    </citation>
    <scope>NUCLEOTIDE SEQUENCE [LARGE SCALE GENOMIC DNA]</scope>
    <source>
        <strain evidence="3">CGMCC 1.13574</strain>
    </source>
</reference>
<organism evidence="2 3">
    <name type="scientific">Tumebacillus lipolyticus</name>
    <dbReference type="NCBI Taxonomy" id="1280370"/>
    <lineage>
        <taxon>Bacteria</taxon>
        <taxon>Bacillati</taxon>
        <taxon>Bacillota</taxon>
        <taxon>Bacilli</taxon>
        <taxon>Bacillales</taxon>
        <taxon>Alicyclobacillaceae</taxon>
        <taxon>Tumebacillus</taxon>
    </lineage>
</organism>
<comment type="caution">
    <text evidence="2">The sequence shown here is derived from an EMBL/GenBank/DDBJ whole genome shotgun (WGS) entry which is preliminary data.</text>
</comment>
<evidence type="ECO:0000313" key="3">
    <source>
        <dbReference type="Proteomes" id="UP001597343"/>
    </source>
</evidence>
<proteinExistence type="predicted"/>
<sequence length="181" mass="19857">MKLFTAVMMTVAMTSIFASSVMAAGPAEEVIPGEGGAFNFLNGDVLVTDINRLKDFNYGHAAIVYNGKTAEAWPNGDGGLQNKNLSTWTSLSRYAVLRPKSGGTSAANWAQSEVDRHTINYFITANLYDKTLTYCSKFVWQSFYYGAGITINSVGGMVTPQTLYNDTTHFTRVYNTIGTWQ</sequence>
<evidence type="ECO:0000313" key="2">
    <source>
        <dbReference type="EMBL" id="MFD2171218.1"/>
    </source>
</evidence>
<dbReference type="Gene3D" id="3.90.1720.10">
    <property type="entry name" value="endopeptidase domain like (from Nostoc punctiforme)"/>
    <property type="match status" value="1"/>
</dbReference>
<evidence type="ECO:0000256" key="1">
    <source>
        <dbReference type="SAM" id="SignalP"/>
    </source>
</evidence>
<feature type="signal peptide" evidence="1">
    <location>
        <begin position="1"/>
        <end position="23"/>
    </location>
</feature>